<keyword evidence="4" id="KW-1185">Reference proteome</keyword>
<sequence length="223" mass="23297">MPAPRPGRPGPVTVVLAEGEMSGRPPLPLAAWAAAGIRVTSTVHEARALVQAVADTRPDLVVVDCALPGAGPAEVVRAVAAAAPAARVVVAGNGRGMPCLKAALAAGARAWLRRESLTSLRAVWALQAVAHGHRVLDGQIPGLVNELLGPEGWFLARDRRLEGLLPREREVVRLIVMGHTVAEIAAEMGVSVKTVHTYRARAMHKLGVATRGELVRQVLGGGP</sequence>
<dbReference type="GO" id="GO:0003677">
    <property type="term" value="F:DNA binding"/>
    <property type="evidence" value="ECO:0007669"/>
    <property type="project" value="UniProtKB-KW"/>
</dbReference>
<organism evidence="3 4">
    <name type="scientific">Candidatus Hydrogenisulfobacillus filiaventi</name>
    <dbReference type="NCBI Taxonomy" id="2707344"/>
    <lineage>
        <taxon>Bacteria</taxon>
        <taxon>Bacillati</taxon>
        <taxon>Bacillota</taxon>
        <taxon>Clostridia</taxon>
        <taxon>Eubacteriales</taxon>
        <taxon>Clostridiales Family XVII. Incertae Sedis</taxon>
        <taxon>Candidatus Hydrogenisulfobacillus</taxon>
    </lineage>
</organism>
<dbReference type="InterPro" id="IPR036388">
    <property type="entry name" value="WH-like_DNA-bd_sf"/>
</dbReference>
<reference evidence="3 4" key="1">
    <citation type="submission" date="2020-02" db="EMBL/GenBank/DDBJ databases">
        <authorList>
            <person name="Hogendoorn C."/>
        </authorList>
    </citation>
    <scope>NUCLEOTIDE SEQUENCE [LARGE SCALE GENOMIC DNA]</scope>
    <source>
        <strain evidence="3">R501</strain>
    </source>
</reference>
<dbReference type="EMBL" id="LR778114">
    <property type="protein sequence ID" value="CAB1127791.1"/>
    <property type="molecule type" value="Genomic_DNA"/>
</dbReference>
<dbReference type="PANTHER" id="PTHR43214">
    <property type="entry name" value="TWO-COMPONENT RESPONSE REGULATOR"/>
    <property type="match status" value="1"/>
</dbReference>
<dbReference type="GO" id="GO:0006355">
    <property type="term" value="P:regulation of DNA-templated transcription"/>
    <property type="evidence" value="ECO:0007669"/>
    <property type="project" value="InterPro"/>
</dbReference>
<dbReference type="PRINTS" id="PR00038">
    <property type="entry name" value="HTHLUXR"/>
</dbReference>
<dbReference type="PANTHER" id="PTHR43214:SF44">
    <property type="entry name" value="TWO-COMPONENT RESPONSE REGULATOR"/>
    <property type="match status" value="1"/>
</dbReference>
<name>A0A6F8ZCY4_9FIRM</name>
<dbReference type="SUPFAM" id="SSF46894">
    <property type="entry name" value="C-terminal effector domain of the bipartite response regulators"/>
    <property type="match status" value="1"/>
</dbReference>
<feature type="domain" description="HTH luxR-type" evidence="2">
    <location>
        <begin position="157"/>
        <end position="222"/>
    </location>
</feature>
<dbReference type="CDD" id="cd06170">
    <property type="entry name" value="LuxR_C_like"/>
    <property type="match status" value="1"/>
</dbReference>
<dbReference type="Gene3D" id="3.40.50.2300">
    <property type="match status" value="1"/>
</dbReference>
<dbReference type="AlphaFoldDB" id="A0A6F8ZCY4"/>
<dbReference type="InterPro" id="IPR000792">
    <property type="entry name" value="Tscrpt_reg_LuxR_C"/>
</dbReference>
<keyword evidence="1" id="KW-0238">DNA-binding</keyword>
<accession>A0A6F8ZCY4</accession>
<evidence type="ECO:0000313" key="4">
    <source>
        <dbReference type="Proteomes" id="UP000503399"/>
    </source>
</evidence>
<dbReference type="InterPro" id="IPR039420">
    <property type="entry name" value="WalR-like"/>
</dbReference>
<protein>
    <submittedName>
        <fullName evidence="3">Putative LuxR family two component transcriptional regulator</fullName>
    </submittedName>
</protein>
<evidence type="ECO:0000256" key="1">
    <source>
        <dbReference type="ARBA" id="ARBA00023125"/>
    </source>
</evidence>
<dbReference type="SUPFAM" id="SSF52172">
    <property type="entry name" value="CheY-like"/>
    <property type="match status" value="1"/>
</dbReference>
<gene>
    <name evidence="3" type="ORF">R50_0285</name>
</gene>
<dbReference type="PROSITE" id="PS50043">
    <property type="entry name" value="HTH_LUXR_2"/>
    <property type="match status" value="1"/>
</dbReference>
<dbReference type="KEGG" id="hfv:R50_0285"/>
<proteinExistence type="predicted"/>
<dbReference type="SMART" id="SM00421">
    <property type="entry name" value="HTH_LUXR"/>
    <property type="match status" value="1"/>
</dbReference>
<evidence type="ECO:0000259" key="2">
    <source>
        <dbReference type="PROSITE" id="PS50043"/>
    </source>
</evidence>
<dbReference type="Pfam" id="PF00196">
    <property type="entry name" value="GerE"/>
    <property type="match status" value="1"/>
</dbReference>
<dbReference type="Gene3D" id="1.10.10.10">
    <property type="entry name" value="Winged helix-like DNA-binding domain superfamily/Winged helix DNA-binding domain"/>
    <property type="match status" value="1"/>
</dbReference>
<dbReference type="InterPro" id="IPR011006">
    <property type="entry name" value="CheY-like_superfamily"/>
</dbReference>
<dbReference type="PROSITE" id="PS00622">
    <property type="entry name" value="HTH_LUXR_1"/>
    <property type="match status" value="1"/>
</dbReference>
<evidence type="ECO:0000313" key="3">
    <source>
        <dbReference type="EMBL" id="CAB1127791.1"/>
    </source>
</evidence>
<dbReference type="InterPro" id="IPR016032">
    <property type="entry name" value="Sig_transdc_resp-reg_C-effctor"/>
</dbReference>
<dbReference type="Proteomes" id="UP000503399">
    <property type="component" value="Chromosome"/>
</dbReference>